<evidence type="ECO:0000256" key="2">
    <source>
        <dbReference type="PROSITE-ProRule" id="PRU01002"/>
    </source>
</evidence>
<comment type="caution">
    <text evidence="5">The sequence shown here is derived from an EMBL/GenBank/DDBJ whole genome shotgun (WGS) entry which is preliminary data.</text>
</comment>
<proteinExistence type="predicted"/>
<name>A0A8J6BTB1_ZIZPA</name>
<dbReference type="AlphaFoldDB" id="A0A8J6BTB1"/>
<gene>
    <name evidence="5" type="ORF">GUJ93_ZPchr0013g37060</name>
</gene>
<dbReference type="EMBL" id="JAAALK010000079">
    <property type="protein sequence ID" value="KAG8095697.1"/>
    <property type="molecule type" value="Genomic_DNA"/>
</dbReference>
<keyword evidence="1" id="KW-0539">Nucleus</keyword>
<evidence type="ECO:0000313" key="6">
    <source>
        <dbReference type="Proteomes" id="UP000729402"/>
    </source>
</evidence>
<reference evidence="5" key="1">
    <citation type="journal article" date="2021" name="bioRxiv">
        <title>Whole Genome Assembly and Annotation of Northern Wild Rice, Zizania palustris L., Supports a Whole Genome Duplication in the Zizania Genus.</title>
        <authorList>
            <person name="Haas M."/>
            <person name="Kono T."/>
            <person name="Macchietto M."/>
            <person name="Millas R."/>
            <person name="McGilp L."/>
            <person name="Shao M."/>
            <person name="Duquette J."/>
            <person name="Hirsch C.N."/>
            <person name="Kimball J."/>
        </authorList>
    </citation>
    <scope>NUCLEOTIDE SEQUENCE</scope>
    <source>
        <tissue evidence="5">Fresh leaf tissue</tissue>
    </source>
</reference>
<evidence type="ECO:0000259" key="4">
    <source>
        <dbReference type="PROSITE" id="PS51667"/>
    </source>
</evidence>
<dbReference type="Pfam" id="PF08879">
    <property type="entry name" value="WRC"/>
    <property type="match status" value="1"/>
</dbReference>
<accession>A0A8J6BTB1</accession>
<feature type="domain" description="WRC" evidence="4">
    <location>
        <begin position="63"/>
        <end position="108"/>
    </location>
</feature>
<organism evidence="5 6">
    <name type="scientific">Zizania palustris</name>
    <name type="common">Northern wild rice</name>
    <dbReference type="NCBI Taxonomy" id="103762"/>
    <lineage>
        <taxon>Eukaryota</taxon>
        <taxon>Viridiplantae</taxon>
        <taxon>Streptophyta</taxon>
        <taxon>Embryophyta</taxon>
        <taxon>Tracheophyta</taxon>
        <taxon>Spermatophyta</taxon>
        <taxon>Magnoliopsida</taxon>
        <taxon>Liliopsida</taxon>
        <taxon>Poales</taxon>
        <taxon>Poaceae</taxon>
        <taxon>BOP clade</taxon>
        <taxon>Oryzoideae</taxon>
        <taxon>Oryzeae</taxon>
        <taxon>Zizaniinae</taxon>
        <taxon>Zizania</taxon>
    </lineage>
</organism>
<dbReference type="PROSITE" id="PS51667">
    <property type="entry name" value="WRC"/>
    <property type="match status" value="1"/>
</dbReference>
<keyword evidence="6" id="KW-1185">Reference proteome</keyword>
<dbReference type="InterPro" id="IPR014977">
    <property type="entry name" value="WRC_dom"/>
</dbReference>
<dbReference type="OrthoDB" id="1749593at2759"/>
<feature type="compositionally biased region" description="Basic and acidic residues" evidence="3">
    <location>
        <begin position="56"/>
        <end position="67"/>
    </location>
</feature>
<evidence type="ECO:0000256" key="1">
    <source>
        <dbReference type="ARBA" id="ARBA00023242"/>
    </source>
</evidence>
<dbReference type="Proteomes" id="UP000729402">
    <property type="component" value="Unassembled WGS sequence"/>
</dbReference>
<evidence type="ECO:0000256" key="3">
    <source>
        <dbReference type="SAM" id="MobiDB-lite"/>
    </source>
</evidence>
<comment type="caution">
    <text evidence="2">Lacks conserved residue(s) required for the propagation of feature annotation.</text>
</comment>
<reference evidence="5" key="2">
    <citation type="submission" date="2021-02" db="EMBL/GenBank/DDBJ databases">
        <authorList>
            <person name="Kimball J.A."/>
            <person name="Haas M.W."/>
            <person name="Macchietto M."/>
            <person name="Kono T."/>
            <person name="Duquette J."/>
            <person name="Shao M."/>
        </authorList>
    </citation>
    <scope>NUCLEOTIDE SEQUENCE</scope>
    <source>
        <tissue evidence="5">Fresh leaf tissue</tissue>
    </source>
</reference>
<evidence type="ECO:0000313" key="5">
    <source>
        <dbReference type="EMBL" id="KAG8095697.1"/>
    </source>
</evidence>
<protein>
    <recommendedName>
        <fullName evidence="4">WRC domain-containing protein</fullName>
    </recommendedName>
</protein>
<feature type="region of interest" description="Disordered" evidence="3">
    <location>
        <begin position="1"/>
        <end position="67"/>
    </location>
</feature>
<sequence length="172" mass="19243">MAAFAPSAHLPASRWPPPRLRALHPPLGLSSPNPRTPPAPVRRGSADARRRRLTRRGREMEAMPEELRCKRSDGKQWRCSAQGQEAGRLLRAQGLAPQVLRRRKIPMDYDDTDFQSQNFQLAGEDNSKFPSGLFQLGSSFLGCEAVASDQFLVPLLGSCLVFIPAWFQFSRT</sequence>